<dbReference type="EMBL" id="JALNTZ010000004">
    <property type="protein sequence ID" value="KAJ3657240.1"/>
    <property type="molecule type" value="Genomic_DNA"/>
</dbReference>
<name>A0AA38IIA5_9CUCU</name>
<sequence>MATAAPQIPPAFVLRSARKAFIFQSNSCILASGATNERTTLRLHNTKSPSLSPNRNSVLVVAILMAALASLITRLSKKGLYVPNMLIRSTEGLLVCWLLRRLRKEKRAELRTSPGGLLVLMSRMHENTVGK</sequence>
<comment type="caution">
    <text evidence="1">The sequence shown here is derived from an EMBL/GenBank/DDBJ whole genome shotgun (WGS) entry which is preliminary data.</text>
</comment>
<protein>
    <submittedName>
        <fullName evidence="1">Uncharacterized protein</fullName>
    </submittedName>
</protein>
<keyword evidence="2" id="KW-1185">Reference proteome</keyword>
<dbReference type="Proteomes" id="UP001168821">
    <property type="component" value="Unassembled WGS sequence"/>
</dbReference>
<accession>A0AA38IIA5</accession>
<evidence type="ECO:0000313" key="1">
    <source>
        <dbReference type="EMBL" id="KAJ3657240.1"/>
    </source>
</evidence>
<gene>
    <name evidence="1" type="ORF">Zmor_016252</name>
</gene>
<evidence type="ECO:0000313" key="2">
    <source>
        <dbReference type="Proteomes" id="UP001168821"/>
    </source>
</evidence>
<reference evidence="1" key="1">
    <citation type="journal article" date="2023" name="G3 (Bethesda)">
        <title>Whole genome assemblies of Zophobas morio and Tenebrio molitor.</title>
        <authorList>
            <person name="Kaur S."/>
            <person name="Stinson S.A."/>
            <person name="diCenzo G.C."/>
        </authorList>
    </citation>
    <scope>NUCLEOTIDE SEQUENCE</scope>
    <source>
        <strain evidence="1">QUZm001</strain>
    </source>
</reference>
<dbReference type="AlphaFoldDB" id="A0AA38IIA5"/>
<organism evidence="1 2">
    <name type="scientific">Zophobas morio</name>
    <dbReference type="NCBI Taxonomy" id="2755281"/>
    <lineage>
        <taxon>Eukaryota</taxon>
        <taxon>Metazoa</taxon>
        <taxon>Ecdysozoa</taxon>
        <taxon>Arthropoda</taxon>
        <taxon>Hexapoda</taxon>
        <taxon>Insecta</taxon>
        <taxon>Pterygota</taxon>
        <taxon>Neoptera</taxon>
        <taxon>Endopterygota</taxon>
        <taxon>Coleoptera</taxon>
        <taxon>Polyphaga</taxon>
        <taxon>Cucujiformia</taxon>
        <taxon>Tenebrionidae</taxon>
        <taxon>Zophobas</taxon>
    </lineage>
</organism>
<proteinExistence type="predicted"/>